<organism evidence="9 10">
    <name type="scientific">Synchytrium microbalum</name>
    <dbReference type="NCBI Taxonomy" id="1806994"/>
    <lineage>
        <taxon>Eukaryota</taxon>
        <taxon>Fungi</taxon>
        <taxon>Fungi incertae sedis</taxon>
        <taxon>Chytridiomycota</taxon>
        <taxon>Chytridiomycota incertae sedis</taxon>
        <taxon>Chytridiomycetes</taxon>
        <taxon>Synchytriales</taxon>
        <taxon>Synchytriaceae</taxon>
        <taxon>Synchytrium</taxon>
    </lineage>
</organism>
<feature type="region of interest" description="Disordered" evidence="7">
    <location>
        <begin position="1"/>
        <end position="24"/>
    </location>
</feature>
<comment type="subcellular location">
    <subcellularLocation>
        <location evidence="1">Endoplasmic reticulum membrane</location>
        <topology evidence="1">Multi-pass membrane protein</topology>
    </subcellularLocation>
</comment>
<dbReference type="AlphaFoldDB" id="A0A507BTU3"/>
<feature type="compositionally biased region" description="Acidic residues" evidence="7">
    <location>
        <begin position="322"/>
        <end position="331"/>
    </location>
</feature>
<dbReference type="PANTHER" id="PTHR21212:SF0">
    <property type="entry name" value="SEIPIN"/>
    <property type="match status" value="1"/>
</dbReference>
<reference evidence="9 10" key="1">
    <citation type="journal article" date="2019" name="Sci. Rep.">
        <title>Comparative genomics of chytrid fungi reveal insights into the obligate biotrophic and pathogenic lifestyle of Synchytrium endobioticum.</title>
        <authorList>
            <person name="van de Vossenberg B.T.L.H."/>
            <person name="Warris S."/>
            <person name="Nguyen H.D.T."/>
            <person name="van Gent-Pelzer M.P.E."/>
            <person name="Joly D.L."/>
            <person name="van de Geest H.C."/>
            <person name="Bonants P.J.M."/>
            <person name="Smith D.S."/>
            <person name="Levesque C.A."/>
            <person name="van der Lee T.A.J."/>
        </authorList>
    </citation>
    <scope>NUCLEOTIDE SEQUENCE [LARGE SCALE GENOMIC DNA]</scope>
    <source>
        <strain evidence="9 10">JEL517</strain>
    </source>
</reference>
<evidence type="ECO:0000256" key="2">
    <source>
        <dbReference type="ARBA" id="ARBA00022692"/>
    </source>
</evidence>
<dbReference type="PANTHER" id="PTHR21212">
    <property type="entry name" value="BERNARDINELLI-SEIP CONGENITAL LIPODYSTROPHY 2 HOMOLOG BSCL2 PROTEIN"/>
    <property type="match status" value="1"/>
</dbReference>
<dbReference type="EMBL" id="QEAO01000060">
    <property type="protein sequence ID" value="TPX30671.1"/>
    <property type="molecule type" value="Genomic_DNA"/>
</dbReference>
<accession>A0A507BTU3</accession>
<evidence type="ECO:0000256" key="8">
    <source>
        <dbReference type="SAM" id="Phobius"/>
    </source>
</evidence>
<feature type="compositionally biased region" description="Polar residues" evidence="7">
    <location>
        <begin position="463"/>
        <end position="481"/>
    </location>
</feature>
<feature type="transmembrane region" description="Helical" evidence="8">
    <location>
        <begin position="252"/>
        <end position="274"/>
    </location>
</feature>
<dbReference type="GeneID" id="42007044"/>
<keyword evidence="3" id="KW-0256">Endoplasmic reticulum</keyword>
<evidence type="ECO:0000256" key="1">
    <source>
        <dbReference type="ARBA" id="ARBA00004477"/>
    </source>
</evidence>
<name>A0A507BTU3_9FUNG</name>
<evidence type="ECO:0008006" key="11">
    <source>
        <dbReference type="Google" id="ProtNLM"/>
    </source>
</evidence>
<evidence type="ECO:0000313" key="10">
    <source>
        <dbReference type="Proteomes" id="UP000319731"/>
    </source>
</evidence>
<keyword evidence="10" id="KW-1185">Reference proteome</keyword>
<evidence type="ECO:0000256" key="7">
    <source>
        <dbReference type="SAM" id="MobiDB-lite"/>
    </source>
</evidence>
<dbReference type="OrthoDB" id="3990054at2759"/>
<feature type="compositionally biased region" description="Low complexity" evidence="7">
    <location>
        <begin position="360"/>
        <end position="370"/>
    </location>
</feature>
<dbReference type="GO" id="GO:0140042">
    <property type="term" value="P:lipid droplet formation"/>
    <property type="evidence" value="ECO:0007669"/>
    <property type="project" value="UniProtKB-ARBA"/>
</dbReference>
<evidence type="ECO:0000256" key="5">
    <source>
        <dbReference type="ARBA" id="ARBA00023098"/>
    </source>
</evidence>
<dbReference type="GO" id="GO:0005789">
    <property type="term" value="C:endoplasmic reticulum membrane"/>
    <property type="evidence" value="ECO:0007669"/>
    <property type="project" value="UniProtKB-SubCell"/>
</dbReference>
<evidence type="ECO:0000256" key="6">
    <source>
        <dbReference type="ARBA" id="ARBA00023136"/>
    </source>
</evidence>
<keyword evidence="4 8" id="KW-1133">Transmembrane helix</keyword>
<dbReference type="Proteomes" id="UP000319731">
    <property type="component" value="Unassembled WGS sequence"/>
</dbReference>
<proteinExistence type="predicted"/>
<feature type="compositionally biased region" description="Low complexity" evidence="7">
    <location>
        <begin position="407"/>
        <end position="424"/>
    </location>
</feature>
<dbReference type="GO" id="GO:0006629">
    <property type="term" value="P:lipid metabolic process"/>
    <property type="evidence" value="ECO:0007669"/>
    <property type="project" value="UniProtKB-KW"/>
</dbReference>
<evidence type="ECO:0000313" key="9">
    <source>
        <dbReference type="EMBL" id="TPX30671.1"/>
    </source>
</evidence>
<keyword evidence="6 8" id="KW-0472">Membrane</keyword>
<comment type="caution">
    <text evidence="9">The sequence shown here is derived from an EMBL/GenBank/DDBJ whole genome shotgun (WGS) entry which is preliminary data.</text>
</comment>
<protein>
    <recommendedName>
        <fullName evidence="11">Seipin</fullName>
    </recommendedName>
</protein>
<feature type="region of interest" description="Disordered" evidence="7">
    <location>
        <begin position="288"/>
        <end position="481"/>
    </location>
</feature>
<dbReference type="Pfam" id="PF06775">
    <property type="entry name" value="Seipin"/>
    <property type="match status" value="1"/>
</dbReference>
<dbReference type="STRING" id="1806994.A0A507BTU3"/>
<evidence type="ECO:0000256" key="3">
    <source>
        <dbReference type="ARBA" id="ARBA00022824"/>
    </source>
</evidence>
<dbReference type="CDD" id="cd23995">
    <property type="entry name" value="Seipin_BSCL2_like"/>
    <property type="match status" value="1"/>
</dbReference>
<dbReference type="InterPro" id="IPR009617">
    <property type="entry name" value="Seipin"/>
</dbReference>
<feature type="compositionally biased region" description="Polar residues" evidence="7">
    <location>
        <begin position="427"/>
        <end position="443"/>
    </location>
</feature>
<gene>
    <name evidence="9" type="ORF">SmJEL517_g05821</name>
</gene>
<feature type="compositionally biased region" description="Low complexity" evidence="7">
    <location>
        <begin position="10"/>
        <end position="24"/>
    </location>
</feature>
<evidence type="ECO:0000256" key="4">
    <source>
        <dbReference type="ARBA" id="ARBA00022989"/>
    </source>
</evidence>
<keyword evidence="2 8" id="KW-0812">Transmembrane</keyword>
<keyword evidence="5" id="KW-0443">Lipid metabolism</keyword>
<sequence>MENGPRNGDAASTVSSASAPASNSSAVDTLEPYFRQVYQVITSQQTQRALYSTIAFSFLFTIGIAAASVLYMVVYLSYVPQVNHILPVYFQYGNPTEVMQPTALVPLLSDPLSQVSAPMLTAGQHYRLSVQLIAPNSKHNLELGNFMVSIDVYSHNKSLISSSSRPALMTFQSNIINTMSTLLSSVPILLGMAVEAQTINVVLIERLIEDESMPSLMAHLRLSDSRLRIYQAQLILDAHFVGLRYYMYHWSITTGVFFTSLIFMFESLWAFVVWRAVKRILHKVFPAIPSTPEQPSRPPQPPAEDDGRLPDGRIKPRLDNSSTDEETDDLDWIPALRTTSEAHKPQQEQQPARFTPTIAGTNTTGTNGSSTDEEAERKQVVASAAEVSSPPRRGTALPVEPSPAAVSPSSTQQSTTDSTTTTPTRLPLQQRSSSTPRNNYNNRTQDHIVPDQDDDGELVETPAISSPRNRATESITESTGDSIAEDILNAESTPSNNGSNGTEFSLLEEELLNRDDDDSVSVD</sequence>
<feature type="transmembrane region" description="Helical" evidence="8">
    <location>
        <begin position="54"/>
        <end position="78"/>
    </location>
</feature>
<feature type="compositionally biased region" description="Basic and acidic residues" evidence="7">
    <location>
        <begin position="305"/>
        <end position="318"/>
    </location>
</feature>
<dbReference type="RefSeq" id="XP_031022284.1">
    <property type="nucleotide sequence ID" value="XM_031171747.1"/>
</dbReference>